<name>A0ACB8EV97_9SAUR</name>
<reference evidence="1" key="1">
    <citation type="submission" date="2021-08" db="EMBL/GenBank/DDBJ databases">
        <title>The first chromosome-level gecko genome reveals the dynamic sex chromosomes of Neotropical dwarf geckos (Sphaerodactylidae: Sphaerodactylus).</title>
        <authorList>
            <person name="Pinto B.J."/>
            <person name="Keating S.E."/>
            <person name="Gamble T."/>
        </authorList>
    </citation>
    <scope>NUCLEOTIDE SEQUENCE</scope>
    <source>
        <strain evidence="1">TG3544</strain>
    </source>
</reference>
<protein>
    <submittedName>
        <fullName evidence="1">Uncharacterized protein</fullName>
    </submittedName>
</protein>
<dbReference type="Proteomes" id="UP000827872">
    <property type="component" value="Linkage Group LG15"/>
</dbReference>
<proteinExistence type="predicted"/>
<accession>A0ACB8EV97</accession>
<keyword evidence="2" id="KW-1185">Reference proteome</keyword>
<organism evidence="1 2">
    <name type="scientific">Sphaerodactylus townsendi</name>
    <dbReference type="NCBI Taxonomy" id="933632"/>
    <lineage>
        <taxon>Eukaryota</taxon>
        <taxon>Metazoa</taxon>
        <taxon>Chordata</taxon>
        <taxon>Craniata</taxon>
        <taxon>Vertebrata</taxon>
        <taxon>Euteleostomi</taxon>
        <taxon>Lepidosauria</taxon>
        <taxon>Squamata</taxon>
        <taxon>Bifurcata</taxon>
        <taxon>Gekkota</taxon>
        <taxon>Sphaerodactylidae</taxon>
        <taxon>Sphaerodactylus</taxon>
    </lineage>
</organism>
<evidence type="ECO:0000313" key="1">
    <source>
        <dbReference type="EMBL" id="KAH7996681.1"/>
    </source>
</evidence>
<gene>
    <name evidence="1" type="ORF">K3G42_010010</name>
</gene>
<evidence type="ECO:0000313" key="2">
    <source>
        <dbReference type="Proteomes" id="UP000827872"/>
    </source>
</evidence>
<dbReference type="EMBL" id="CM037628">
    <property type="protein sequence ID" value="KAH7996681.1"/>
    <property type="molecule type" value="Genomic_DNA"/>
</dbReference>
<sequence length="367" mass="42171">MWIGLLAVDDDRGDRFFQTMIPLLSKNGICAAFALKLPKLTYLSDLTDLVVKQAEKSKVLYDDKVNVCFVYGEPPSVYVLRLLFFLFPLISLQPIHKEWIVTSQWDFRSVSYQKIWDIESLHGAISFTVQSKELSGFQTFLRAINPFGGKGDGFIKDFWEQAFSCSLTFSNIHSESRNICTGEEKLENLPGIFFEMRMTGHSYNVYNAVYAVAHALQSFNLSRSTHRRNVDIQLLFQNVQSWQLNNFIRSITFNNSVDEAIHFNENGELKAGFDITNWVTYPNGSFIRAEVGRFDPWAPPGKEFTIHDYQIVWHRTFNQVLPLSACSKKCLPGYSKKKKEGEEFCCYDCDPCPEGMISEQMGRKQNV</sequence>
<comment type="caution">
    <text evidence="1">The sequence shown here is derived from an EMBL/GenBank/DDBJ whole genome shotgun (WGS) entry which is preliminary data.</text>
</comment>